<dbReference type="Proteomes" id="UP000433493">
    <property type="component" value="Unassembled WGS sequence"/>
</dbReference>
<dbReference type="Pfam" id="PF07729">
    <property type="entry name" value="FCD"/>
    <property type="match status" value="1"/>
</dbReference>
<dbReference type="PANTHER" id="PTHR43537:SF24">
    <property type="entry name" value="GLUCONATE OPERON TRANSCRIPTIONAL REPRESSOR"/>
    <property type="match status" value="1"/>
</dbReference>
<dbReference type="SMART" id="SM00345">
    <property type="entry name" value="HTH_GNTR"/>
    <property type="match status" value="1"/>
</dbReference>
<dbReference type="EMBL" id="WBKB01000002">
    <property type="protein sequence ID" value="KAB1644043.1"/>
    <property type="molecule type" value="Genomic_DNA"/>
</dbReference>
<dbReference type="InterPro" id="IPR036390">
    <property type="entry name" value="WH_DNA-bd_sf"/>
</dbReference>
<dbReference type="PANTHER" id="PTHR43537">
    <property type="entry name" value="TRANSCRIPTIONAL REGULATOR, GNTR FAMILY"/>
    <property type="match status" value="1"/>
</dbReference>
<dbReference type="RefSeq" id="WP_158051546.1">
    <property type="nucleotide sequence ID" value="NZ_WBKB01000002.1"/>
</dbReference>
<dbReference type="AlphaFoldDB" id="A0A7J5BF93"/>
<dbReference type="GO" id="GO:0003700">
    <property type="term" value="F:DNA-binding transcription factor activity"/>
    <property type="evidence" value="ECO:0007669"/>
    <property type="project" value="InterPro"/>
</dbReference>
<evidence type="ECO:0000256" key="3">
    <source>
        <dbReference type="ARBA" id="ARBA00023163"/>
    </source>
</evidence>
<gene>
    <name evidence="5" type="ORF">F8O05_04400</name>
</gene>
<protein>
    <submittedName>
        <fullName evidence="5">GntR family transcriptional regulator</fullName>
    </submittedName>
</protein>
<sequence length="211" mass="23349">MPRPNQKTNEVRDTIRARIAAGAYPPSSRLVEHRIAEELGVSRVPVREALRDLQAEGYTSERPGGGMEVRSYSDAEIDELILLNAMLEEVLAARLARTANPEQVDALRDSVSRAGLAIEVGDGENAVELNARFHDALLEQCLGTITHELLSLIRPRLAWLHRQHSDTVVIHAEHVALVDAIASHDADLVTRLLRAHTDTSSDEVHELRRSS</sequence>
<dbReference type="CDD" id="cd07377">
    <property type="entry name" value="WHTH_GntR"/>
    <property type="match status" value="1"/>
</dbReference>
<keyword evidence="6" id="KW-1185">Reference proteome</keyword>
<dbReference type="GO" id="GO:0003677">
    <property type="term" value="F:DNA binding"/>
    <property type="evidence" value="ECO:0007669"/>
    <property type="project" value="UniProtKB-KW"/>
</dbReference>
<dbReference type="PROSITE" id="PS50949">
    <property type="entry name" value="HTH_GNTR"/>
    <property type="match status" value="1"/>
</dbReference>
<evidence type="ECO:0000259" key="4">
    <source>
        <dbReference type="PROSITE" id="PS50949"/>
    </source>
</evidence>
<dbReference type="Gene3D" id="1.10.10.10">
    <property type="entry name" value="Winged helix-like DNA-binding domain superfamily/Winged helix DNA-binding domain"/>
    <property type="match status" value="1"/>
</dbReference>
<dbReference type="InterPro" id="IPR011711">
    <property type="entry name" value="GntR_C"/>
</dbReference>
<comment type="caution">
    <text evidence="5">The sequence shown here is derived from an EMBL/GenBank/DDBJ whole genome shotgun (WGS) entry which is preliminary data.</text>
</comment>
<dbReference type="InterPro" id="IPR036388">
    <property type="entry name" value="WH-like_DNA-bd_sf"/>
</dbReference>
<dbReference type="Gene3D" id="1.20.120.530">
    <property type="entry name" value="GntR ligand-binding domain-like"/>
    <property type="match status" value="1"/>
</dbReference>
<dbReference type="OrthoDB" id="9816161at2"/>
<keyword evidence="1" id="KW-0805">Transcription regulation</keyword>
<dbReference type="SUPFAM" id="SSF48008">
    <property type="entry name" value="GntR ligand-binding domain-like"/>
    <property type="match status" value="1"/>
</dbReference>
<dbReference type="Pfam" id="PF00392">
    <property type="entry name" value="GntR"/>
    <property type="match status" value="1"/>
</dbReference>
<evidence type="ECO:0000256" key="2">
    <source>
        <dbReference type="ARBA" id="ARBA00023125"/>
    </source>
</evidence>
<dbReference type="PRINTS" id="PR00035">
    <property type="entry name" value="HTHGNTR"/>
</dbReference>
<name>A0A7J5BF93_9MICO</name>
<dbReference type="SMART" id="SM00895">
    <property type="entry name" value="FCD"/>
    <property type="match status" value="1"/>
</dbReference>
<proteinExistence type="predicted"/>
<organism evidence="5 6">
    <name type="scientific">Gulosibacter chungangensis</name>
    <dbReference type="NCBI Taxonomy" id="979746"/>
    <lineage>
        <taxon>Bacteria</taxon>
        <taxon>Bacillati</taxon>
        <taxon>Actinomycetota</taxon>
        <taxon>Actinomycetes</taxon>
        <taxon>Micrococcales</taxon>
        <taxon>Microbacteriaceae</taxon>
        <taxon>Gulosibacter</taxon>
    </lineage>
</organism>
<accession>A0A7J5BF93</accession>
<dbReference type="SUPFAM" id="SSF46785">
    <property type="entry name" value="Winged helix' DNA-binding domain"/>
    <property type="match status" value="1"/>
</dbReference>
<dbReference type="InterPro" id="IPR000524">
    <property type="entry name" value="Tscrpt_reg_HTH_GntR"/>
</dbReference>
<keyword evidence="3" id="KW-0804">Transcription</keyword>
<feature type="domain" description="HTH gntR-type" evidence="4">
    <location>
        <begin position="5"/>
        <end position="72"/>
    </location>
</feature>
<evidence type="ECO:0000313" key="6">
    <source>
        <dbReference type="Proteomes" id="UP000433493"/>
    </source>
</evidence>
<evidence type="ECO:0000313" key="5">
    <source>
        <dbReference type="EMBL" id="KAB1644043.1"/>
    </source>
</evidence>
<keyword evidence="2" id="KW-0238">DNA-binding</keyword>
<dbReference type="InterPro" id="IPR008920">
    <property type="entry name" value="TF_FadR/GntR_C"/>
</dbReference>
<evidence type="ECO:0000256" key="1">
    <source>
        <dbReference type="ARBA" id="ARBA00023015"/>
    </source>
</evidence>
<reference evidence="5 6" key="1">
    <citation type="submission" date="2019-09" db="EMBL/GenBank/DDBJ databases">
        <title>Phylogeny of genus Pseudoclavibacter and closely related genus.</title>
        <authorList>
            <person name="Li Y."/>
        </authorList>
    </citation>
    <scope>NUCLEOTIDE SEQUENCE [LARGE SCALE GENOMIC DNA]</scope>
    <source>
        <strain evidence="5 6">KCTC 13959</strain>
    </source>
</reference>